<dbReference type="Proteomes" id="UP000053029">
    <property type="component" value="Unassembled WGS sequence"/>
</dbReference>
<dbReference type="GeneID" id="25307131"/>
<evidence type="ECO:0000313" key="3">
    <source>
        <dbReference type="Proteomes" id="UP000053029"/>
    </source>
</evidence>
<reference evidence="2 3" key="1">
    <citation type="submission" date="2015-01" db="EMBL/GenBank/DDBJ databases">
        <title>The Genome Sequence of Fonsecaea pedrosoi CBS 271.37.</title>
        <authorList>
            <consortium name="The Broad Institute Genomics Platform"/>
            <person name="Cuomo C."/>
            <person name="de Hoog S."/>
            <person name="Gorbushina A."/>
            <person name="Stielow B."/>
            <person name="Teixiera M."/>
            <person name="Abouelleil A."/>
            <person name="Chapman S.B."/>
            <person name="Priest M."/>
            <person name="Young S.K."/>
            <person name="Wortman J."/>
            <person name="Nusbaum C."/>
            <person name="Birren B."/>
        </authorList>
    </citation>
    <scope>NUCLEOTIDE SEQUENCE [LARGE SCALE GENOMIC DNA]</scope>
    <source>
        <strain evidence="2 3">CBS 271.37</strain>
    </source>
</reference>
<evidence type="ECO:0000313" key="2">
    <source>
        <dbReference type="EMBL" id="KIW77808.1"/>
    </source>
</evidence>
<organism evidence="2 3">
    <name type="scientific">Fonsecaea pedrosoi CBS 271.37</name>
    <dbReference type="NCBI Taxonomy" id="1442368"/>
    <lineage>
        <taxon>Eukaryota</taxon>
        <taxon>Fungi</taxon>
        <taxon>Dikarya</taxon>
        <taxon>Ascomycota</taxon>
        <taxon>Pezizomycotina</taxon>
        <taxon>Eurotiomycetes</taxon>
        <taxon>Chaetothyriomycetidae</taxon>
        <taxon>Chaetothyriales</taxon>
        <taxon>Herpotrichiellaceae</taxon>
        <taxon>Fonsecaea</taxon>
    </lineage>
</organism>
<gene>
    <name evidence="2" type="ORF">Z517_07641</name>
</gene>
<dbReference type="VEuPathDB" id="FungiDB:Z517_07641"/>
<accession>A0A0D2GAZ4</accession>
<dbReference type="AlphaFoldDB" id="A0A0D2GAZ4"/>
<sequence length="103" mass="11878">MISKPILRIGSVSSTTGDNPHAMARMVQHGNVDVIIGDWLSEMKIAWDAIVKQQNHDLGYERGMSFEKQLRMYLERRYVFNNFSDGRHVVFVPISLQQRGNRS</sequence>
<dbReference type="Pfam" id="PF07287">
    <property type="entry name" value="AtuA"/>
    <property type="match status" value="1"/>
</dbReference>
<name>A0A0D2GAZ4_9EURO</name>
<protein>
    <recommendedName>
        <fullName evidence="1">Acyclic terpene utilisation N-terminal domain-containing protein</fullName>
    </recommendedName>
</protein>
<keyword evidence="3" id="KW-1185">Reference proteome</keyword>
<feature type="domain" description="Acyclic terpene utilisation N-terminal" evidence="1">
    <location>
        <begin position="7"/>
        <end position="74"/>
    </location>
</feature>
<dbReference type="InterPro" id="IPR010839">
    <property type="entry name" value="AtuA_N"/>
</dbReference>
<evidence type="ECO:0000259" key="1">
    <source>
        <dbReference type="Pfam" id="PF07287"/>
    </source>
</evidence>
<dbReference type="HOGENOM" id="CLU_2263801_0_0_1"/>
<dbReference type="RefSeq" id="XP_013281616.1">
    <property type="nucleotide sequence ID" value="XM_013426162.1"/>
</dbReference>
<proteinExistence type="predicted"/>
<dbReference type="EMBL" id="KN846973">
    <property type="protein sequence ID" value="KIW77808.1"/>
    <property type="molecule type" value="Genomic_DNA"/>
</dbReference>